<accession>M1DMN0</accession>
<dbReference type="PaxDb" id="4113-PGSC0003DMT400091454"/>
<dbReference type="Gramene" id="PGSC0003DMT400091454">
    <property type="protein sequence ID" value="PGSC0003DMT400091454"/>
    <property type="gene ID" value="PGSC0003DMG400041025"/>
</dbReference>
<proteinExistence type="predicted"/>
<keyword evidence="2" id="KW-1185">Reference proteome</keyword>
<evidence type="ECO:0000313" key="2">
    <source>
        <dbReference type="Proteomes" id="UP000011115"/>
    </source>
</evidence>
<name>M1DMN0_SOLTU</name>
<dbReference type="HOGENOM" id="CLU_1725542_0_0_1"/>
<dbReference type="InParanoid" id="M1DMN0"/>
<dbReference type="Proteomes" id="UP000011115">
    <property type="component" value="Unassembled WGS sequence"/>
</dbReference>
<protein>
    <submittedName>
        <fullName evidence="1">Uncharacterized protein</fullName>
    </submittedName>
</protein>
<organism evidence="1 2">
    <name type="scientific">Solanum tuberosum</name>
    <name type="common">Potato</name>
    <dbReference type="NCBI Taxonomy" id="4113"/>
    <lineage>
        <taxon>Eukaryota</taxon>
        <taxon>Viridiplantae</taxon>
        <taxon>Streptophyta</taxon>
        <taxon>Embryophyta</taxon>
        <taxon>Tracheophyta</taxon>
        <taxon>Spermatophyta</taxon>
        <taxon>Magnoliopsida</taxon>
        <taxon>eudicotyledons</taxon>
        <taxon>Gunneridae</taxon>
        <taxon>Pentapetalae</taxon>
        <taxon>asterids</taxon>
        <taxon>lamiids</taxon>
        <taxon>Solanales</taxon>
        <taxon>Solanaceae</taxon>
        <taxon>Solanoideae</taxon>
        <taxon>Solaneae</taxon>
        <taxon>Solanum</taxon>
    </lineage>
</organism>
<dbReference type="AlphaFoldDB" id="M1DMN0"/>
<reference evidence="1" key="2">
    <citation type="submission" date="2015-06" db="UniProtKB">
        <authorList>
            <consortium name="EnsemblPlants"/>
        </authorList>
    </citation>
    <scope>IDENTIFICATION</scope>
    <source>
        <strain evidence="1">DM1-3 516 R44</strain>
    </source>
</reference>
<sequence length="152" mass="18312">MLPNNFILKNSVEIAYIEFSKLQELKWRRNPKIGFYTLPKVLRERDPLFVNVDFYVWTSANVGGFLQTWRSTLCLRKRVRSPANMEVNRERGVLTPSSLRMWRVALEHRKTNQLKIIERTLRIRSEIRKHKPHMQINYTRRSGFNRTIKTRI</sequence>
<evidence type="ECO:0000313" key="1">
    <source>
        <dbReference type="EnsemblPlants" id="PGSC0003DMT400091454"/>
    </source>
</evidence>
<reference evidence="2" key="1">
    <citation type="journal article" date="2011" name="Nature">
        <title>Genome sequence and analysis of the tuber crop potato.</title>
        <authorList>
            <consortium name="The Potato Genome Sequencing Consortium"/>
        </authorList>
    </citation>
    <scope>NUCLEOTIDE SEQUENCE [LARGE SCALE GENOMIC DNA]</scope>
    <source>
        <strain evidence="2">cv. DM1-3 516 R44</strain>
    </source>
</reference>
<dbReference type="EnsemblPlants" id="PGSC0003DMT400091454">
    <property type="protein sequence ID" value="PGSC0003DMT400091454"/>
    <property type="gene ID" value="PGSC0003DMG400041025"/>
</dbReference>